<comment type="caution">
    <text evidence="1">The sequence shown here is derived from an EMBL/GenBank/DDBJ whole genome shotgun (WGS) entry which is preliminary data.</text>
</comment>
<sequence length="48" mass="5545">RLTAPNPAIQHWRTHQKALHFKQFPNLGCKSIKGRQAKLFPKLEMCSS</sequence>
<protein>
    <submittedName>
        <fullName evidence="1">8901_t:CDS:1</fullName>
    </submittedName>
</protein>
<dbReference type="Proteomes" id="UP000789570">
    <property type="component" value="Unassembled WGS sequence"/>
</dbReference>
<evidence type="ECO:0000313" key="1">
    <source>
        <dbReference type="EMBL" id="CAG8717944.1"/>
    </source>
</evidence>
<keyword evidence="2" id="KW-1185">Reference proteome</keyword>
<organism evidence="1 2">
    <name type="scientific">Funneliformis caledonium</name>
    <dbReference type="NCBI Taxonomy" id="1117310"/>
    <lineage>
        <taxon>Eukaryota</taxon>
        <taxon>Fungi</taxon>
        <taxon>Fungi incertae sedis</taxon>
        <taxon>Mucoromycota</taxon>
        <taxon>Glomeromycotina</taxon>
        <taxon>Glomeromycetes</taxon>
        <taxon>Glomerales</taxon>
        <taxon>Glomeraceae</taxon>
        <taxon>Funneliformis</taxon>
    </lineage>
</organism>
<feature type="non-terminal residue" evidence="1">
    <location>
        <position position="48"/>
    </location>
</feature>
<dbReference type="EMBL" id="CAJVPQ010009793">
    <property type="protein sequence ID" value="CAG8717944.1"/>
    <property type="molecule type" value="Genomic_DNA"/>
</dbReference>
<dbReference type="AlphaFoldDB" id="A0A9N9I2M6"/>
<evidence type="ECO:0000313" key="2">
    <source>
        <dbReference type="Proteomes" id="UP000789570"/>
    </source>
</evidence>
<name>A0A9N9I2M6_9GLOM</name>
<gene>
    <name evidence="1" type="ORF">FCALED_LOCUS14247</name>
</gene>
<accession>A0A9N9I2M6</accession>
<reference evidence="1" key="1">
    <citation type="submission" date="2021-06" db="EMBL/GenBank/DDBJ databases">
        <authorList>
            <person name="Kallberg Y."/>
            <person name="Tangrot J."/>
            <person name="Rosling A."/>
        </authorList>
    </citation>
    <scope>NUCLEOTIDE SEQUENCE</scope>
    <source>
        <strain evidence="1">UK204</strain>
    </source>
</reference>
<proteinExistence type="predicted"/>